<proteinExistence type="predicted"/>
<dbReference type="AlphaFoldDB" id="A0A2N5UJW9"/>
<dbReference type="Proteomes" id="UP000235388">
    <property type="component" value="Unassembled WGS sequence"/>
</dbReference>
<reference evidence="2 3" key="1">
    <citation type="submission" date="2017-11" db="EMBL/GenBank/DDBJ databases">
        <title>De novo assembly and phasing of dikaryotic genomes from two isolates of Puccinia coronata f. sp. avenae, the causal agent of oat crown rust.</title>
        <authorList>
            <person name="Miller M.E."/>
            <person name="Zhang Y."/>
            <person name="Omidvar V."/>
            <person name="Sperschneider J."/>
            <person name="Schwessinger B."/>
            <person name="Raley C."/>
            <person name="Palmer J.M."/>
            <person name="Garnica D."/>
            <person name="Upadhyaya N."/>
            <person name="Rathjen J."/>
            <person name="Taylor J.M."/>
            <person name="Park R.F."/>
            <person name="Dodds P.N."/>
            <person name="Hirsch C.D."/>
            <person name="Kianian S.F."/>
            <person name="Figueroa M."/>
        </authorList>
    </citation>
    <scope>NUCLEOTIDE SEQUENCE [LARGE SCALE GENOMIC DNA]</scope>
    <source>
        <strain evidence="2">12NC29</strain>
    </source>
</reference>
<comment type="caution">
    <text evidence="2">The sequence shown here is derived from an EMBL/GenBank/DDBJ whole genome shotgun (WGS) entry which is preliminary data.</text>
</comment>
<evidence type="ECO:0000256" key="1">
    <source>
        <dbReference type="SAM" id="SignalP"/>
    </source>
</evidence>
<gene>
    <name evidence="2" type="ORF">PCANC_14547</name>
</gene>
<protein>
    <submittedName>
        <fullName evidence="2">Uncharacterized protein</fullName>
    </submittedName>
</protein>
<dbReference type="PROSITE" id="PS51257">
    <property type="entry name" value="PROKAR_LIPOPROTEIN"/>
    <property type="match status" value="1"/>
</dbReference>
<keyword evidence="3" id="KW-1185">Reference proteome</keyword>
<organism evidence="2 3">
    <name type="scientific">Puccinia coronata f. sp. avenae</name>
    <dbReference type="NCBI Taxonomy" id="200324"/>
    <lineage>
        <taxon>Eukaryota</taxon>
        <taxon>Fungi</taxon>
        <taxon>Dikarya</taxon>
        <taxon>Basidiomycota</taxon>
        <taxon>Pucciniomycotina</taxon>
        <taxon>Pucciniomycetes</taxon>
        <taxon>Pucciniales</taxon>
        <taxon>Pucciniaceae</taxon>
        <taxon>Puccinia</taxon>
    </lineage>
</organism>
<keyword evidence="1" id="KW-0732">Signal</keyword>
<feature type="signal peptide" evidence="1">
    <location>
        <begin position="1"/>
        <end position="26"/>
    </location>
</feature>
<dbReference type="EMBL" id="PGCJ01000213">
    <property type="protein sequence ID" value="PLW38064.1"/>
    <property type="molecule type" value="Genomic_DNA"/>
</dbReference>
<evidence type="ECO:0000313" key="3">
    <source>
        <dbReference type="Proteomes" id="UP000235388"/>
    </source>
</evidence>
<evidence type="ECO:0000313" key="2">
    <source>
        <dbReference type="EMBL" id="PLW38064.1"/>
    </source>
</evidence>
<sequence length="67" mass="7261">MAMIGRGKHGSTKAISALPLITLACSFDHLEYCDYNTGYTSGCGGYVILDDDAGQYRPLDDIQWITG</sequence>
<feature type="chain" id="PRO_5014904940" evidence="1">
    <location>
        <begin position="27"/>
        <end position="67"/>
    </location>
</feature>
<accession>A0A2N5UJW9</accession>
<name>A0A2N5UJW9_9BASI</name>